<gene>
    <name evidence="2" type="ORF">OESDEN_09327</name>
</gene>
<proteinExistence type="predicted"/>
<keyword evidence="1" id="KW-0472">Membrane</keyword>
<name>A0A0B1T0R1_OESDE</name>
<feature type="transmembrane region" description="Helical" evidence="1">
    <location>
        <begin position="98"/>
        <end position="118"/>
    </location>
</feature>
<feature type="transmembrane region" description="Helical" evidence="1">
    <location>
        <begin position="68"/>
        <end position="91"/>
    </location>
</feature>
<protein>
    <recommendedName>
        <fullName evidence="4">Acyltransferase 3 domain-containing protein</fullName>
    </recommendedName>
</protein>
<sequence length="195" mass="22153">MVFIGFYVIFNPLINGPWSVSLMALFPLFADICEKYWWHNLLYINNLFDLNQGCYIITWYLAVDTQLYFVAPIFLIALFVSPYAGFALIILCIAGSIAFVYAVTFYNGFPAVLMGLSAIERFIDFFSVYYQKPWARCSPYLVGLATGYLLAMAKKPKLNKLLVIALWAAAVAIALASLYGPHRYIKGADDWRYVN</sequence>
<feature type="transmembrane region" description="Helical" evidence="1">
    <location>
        <begin position="161"/>
        <end position="180"/>
    </location>
</feature>
<keyword evidence="3" id="KW-1185">Reference proteome</keyword>
<dbReference type="PANTHER" id="PTHR11161:SF0">
    <property type="entry name" value="O-ACYLTRANSFERASE LIKE PROTEIN"/>
    <property type="match status" value="1"/>
</dbReference>
<accession>A0A0B1T0R1</accession>
<dbReference type="Proteomes" id="UP000053660">
    <property type="component" value="Unassembled WGS sequence"/>
</dbReference>
<evidence type="ECO:0000313" key="3">
    <source>
        <dbReference type="Proteomes" id="UP000053660"/>
    </source>
</evidence>
<keyword evidence="1" id="KW-0812">Transmembrane</keyword>
<feature type="transmembrane region" description="Helical" evidence="1">
    <location>
        <begin position="6"/>
        <end position="29"/>
    </location>
</feature>
<dbReference type="PANTHER" id="PTHR11161">
    <property type="entry name" value="O-ACYLTRANSFERASE"/>
    <property type="match status" value="1"/>
</dbReference>
<keyword evidence="1" id="KW-1133">Transmembrane helix</keyword>
<evidence type="ECO:0000256" key="1">
    <source>
        <dbReference type="SAM" id="Phobius"/>
    </source>
</evidence>
<evidence type="ECO:0008006" key="4">
    <source>
        <dbReference type="Google" id="ProtNLM"/>
    </source>
</evidence>
<dbReference type="AlphaFoldDB" id="A0A0B1T0R1"/>
<organism evidence="2 3">
    <name type="scientific">Oesophagostomum dentatum</name>
    <name type="common">Nodular worm</name>
    <dbReference type="NCBI Taxonomy" id="61180"/>
    <lineage>
        <taxon>Eukaryota</taxon>
        <taxon>Metazoa</taxon>
        <taxon>Ecdysozoa</taxon>
        <taxon>Nematoda</taxon>
        <taxon>Chromadorea</taxon>
        <taxon>Rhabditida</taxon>
        <taxon>Rhabditina</taxon>
        <taxon>Rhabditomorpha</taxon>
        <taxon>Strongyloidea</taxon>
        <taxon>Strongylidae</taxon>
        <taxon>Oesophagostomum</taxon>
    </lineage>
</organism>
<dbReference type="InterPro" id="IPR052728">
    <property type="entry name" value="O2_lipid_transport_reg"/>
</dbReference>
<dbReference type="EMBL" id="KN552621">
    <property type="protein sequence ID" value="KHJ90819.1"/>
    <property type="molecule type" value="Genomic_DNA"/>
</dbReference>
<dbReference type="OrthoDB" id="207378at2759"/>
<feature type="transmembrane region" description="Helical" evidence="1">
    <location>
        <begin position="138"/>
        <end position="154"/>
    </location>
</feature>
<reference evidence="2 3" key="1">
    <citation type="submission" date="2014-03" db="EMBL/GenBank/DDBJ databases">
        <title>Draft genome of the hookworm Oesophagostomum dentatum.</title>
        <authorList>
            <person name="Mitreva M."/>
        </authorList>
    </citation>
    <scope>NUCLEOTIDE SEQUENCE [LARGE SCALE GENOMIC DNA]</scope>
    <source>
        <strain evidence="2 3">OD-Hann</strain>
    </source>
</reference>
<evidence type="ECO:0000313" key="2">
    <source>
        <dbReference type="EMBL" id="KHJ90819.1"/>
    </source>
</evidence>